<reference evidence="3 4" key="1">
    <citation type="submission" date="2022-05" db="EMBL/GenBank/DDBJ databases">
        <authorList>
            <person name="Park J.-S."/>
        </authorList>
    </citation>
    <scope>NUCLEOTIDE SEQUENCE [LARGE SCALE GENOMIC DNA]</scope>
    <source>
        <strain evidence="3 4">2012CJ35-5</strain>
    </source>
</reference>
<accession>A0ABT0PSI1</accession>
<comment type="caution">
    <text evidence="3">The sequence shown here is derived from an EMBL/GenBank/DDBJ whole genome shotgun (WGS) entry which is preliminary data.</text>
</comment>
<protein>
    <submittedName>
        <fullName evidence="3">Outer membrane beta-barrel protein</fullName>
    </submittedName>
</protein>
<keyword evidence="2" id="KW-1133">Transmembrane helix</keyword>
<feature type="region of interest" description="Disordered" evidence="1">
    <location>
        <begin position="136"/>
        <end position="230"/>
    </location>
</feature>
<keyword evidence="4" id="KW-1185">Reference proteome</keyword>
<keyword evidence="2" id="KW-0472">Membrane</keyword>
<dbReference type="Proteomes" id="UP001203607">
    <property type="component" value="Unassembled WGS sequence"/>
</dbReference>
<keyword evidence="2" id="KW-0812">Transmembrane</keyword>
<feature type="transmembrane region" description="Helical" evidence="2">
    <location>
        <begin position="45"/>
        <end position="63"/>
    </location>
</feature>
<feature type="compositionally biased region" description="Basic and acidic residues" evidence="1">
    <location>
        <begin position="214"/>
        <end position="230"/>
    </location>
</feature>
<feature type="compositionally biased region" description="Polar residues" evidence="1">
    <location>
        <begin position="190"/>
        <end position="212"/>
    </location>
</feature>
<proteinExistence type="predicted"/>
<name>A0ABT0PSI1_9FLAO</name>
<feature type="compositionally biased region" description="Basic and acidic residues" evidence="1">
    <location>
        <begin position="178"/>
        <end position="187"/>
    </location>
</feature>
<sequence length="507" mass="55236">MGKRNLEQLFKEKLGDFKELPDDQVWKSIESSLDKQKQKKRVIPIWWRLGGVAAALAILLYVINPFGGNAEQDNNSVVDTEDVVTPKTPQASDNIPLPKGESQDAVVGLDQTEEEKQVPQNAVADVATENANTINSGLTESSSQQNDKRQQANQKAQLTNQGLSNSNDYSAVALNDSETSKDQKEDAVGQTPTEIDGSNLSILDSKEQNAVAQSDERFNQNVDDLKNTSDTDKAVAQVEEEVTEENEKQSIFDAIAEQEEEVVAQNSSNKWSVGPSVAPIYFNASGEGSPVHSNFAANSKSGNLDLSYGLTVAYEVGKKLTVRSGIHRVNFGYDTNDVVFSNSLNGSVNQIDNIDYSSTSRNVVVESRKTSSLNDASAEFAAESSAVLEGKMVQQIGYLEVPVELNYSLIDKKFGVNLIGGISSLFLVDNSVLLESEGLVTEMGEANNVNSLNFSTNVGLGFNYQFSPKVQLNLEPVFKYQLNTFSETAGSFRPFSVGVYSGFSFKF</sequence>
<organism evidence="3 4">
    <name type="scientific">Flagellimonas spongiicola</name>
    <dbReference type="NCBI Taxonomy" id="2942208"/>
    <lineage>
        <taxon>Bacteria</taxon>
        <taxon>Pseudomonadati</taxon>
        <taxon>Bacteroidota</taxon>
        <taxon>Flavobacteriia</taxon>
        <taxon>Flavobacteriales</taxon>
        <taxon>Flavobacteriaceae</taxon>
        <taxon>Flagellimonas</taxon>
    </lineage>
</organism>
<feature type="region of interest" description="Disordered" evidence="1">
    <location>
        <begin position="86"/>
        <end position="106"/>
    </location>
</feature>
<evidence type="ECO:0000256" key="1">
    <source>
        <dbReference type="SAM" id="MobiDB-lite"/>
    </source>
</evidence>
<evidence type="ECO:0000313" key="3">
    <source>
        <dbReference type="EMBL" id="MCL6274337.1"/>
    </source>
</evidence>
<evidence type="ECO:0000256" key="2">
    <source>
        <dbReference type="SAM" id="Phobius"/>
    </source>
</evidence>
<evidence type="ECO:0000313" key="4">
    <source>
        <dbReference type="Proteomes" id="UP001203607"/>
    </source>
</evidence>
<gene>
    <name evidence="3" type="ORF">M3P19_09970</name>
</gene>
<dbReference type="EMBL" id="JAMFMA010000002">
    <property type="protein sequence ID" value="MCL6274337.1"/>
    <property type="molecule type" value="Genomic_DNA"/>
</dbReference>
<feature type="compositionally biased region" description="Polar residues" evidence="1">
    <location>
        <begin position="136"/>
        <end position="169"/>
    </location>
</feature>
<dbReference type="RefSeq" id="WP_249657519.1">
    <property type="nucleotide sequence ID" value="NZ_JAMFMA010000002.1"/>
</dbReference>